<dbReference type="SUPFAM" id="SSF53474">
    <property type="entry name" value="alpha/beta-Hydrolases"/>
    <property type="match status" value="1"/>
</dbReference>
<reference evidence="3 4" key="1">
    <citation type="submission" date="2022-03" db="EMBL/GenBank/DDBJ databases">
        <authorList>
            <person name="Nunn A."/>
            <person name="Chopra R."/>
            <person name="Nunn A."/>
            <person name="Contreras Garrido A."/>
        </authorList>
    </citation>
    <scope>NUCLEOTIDE SEQUENCE [LARGE SCALE GENOMIC DNA]</scope>
</reference>
<protein>
    <recommendedName>
        <fullName evidence="2">Fungal lipase-type domain-containing protein</fullName>
    </recommendedName>
</protein>
<dbReference type="AlphaFoldDB" id="A0AAU9R7X9"/>
<organism evidence="3 4">
    <name type="scientific">Thlaspi arvense</name>
    <name type="common">Field penny-cress</name>
    <dbReference type="NCBI Taxonomy" id="13288"/>
    <lineage>
        <taxon>Eukaryota</taxon>
        <taxon>Viridiplantae</taxon>
        <taxon>Streptophyta</taxon>
        <taxon>Embryophyta</taxon>
        <taxon>Tracheophyta</taxon>
        <taxon>Spermatophyta</taxon>
        <taxon>Magnoliopsida</taxon>
        <taxon>eudicotyledons</taxon>
        <taxon>Gunneridae</taxon>
        <taxon>Pentapetalae</taxon>
        <taxon>rosids</taxon>
        <taxon>malvids</taxon>
        <taxon>Brassicales</taxon>
        <taxon>Brassicaceae</taxon>
        <taxon>Thlaspideae</taxon>
        <taxon>Thlaspi</taxon>
    </lineage>
</organism>
<gene>
    <name evidence="3" type="ORF">TAV2_LOCUS371</name>
</gene>
<keyword evidence="4" id="KW-1185">Reference proteome</keyword>
<dbReference type="GO" id="GO:0004806">
    <property type="term" value="F:triacylglycerol lipase activity"/>
    <property type="evidence" value="ECO:0007669"/>
    <property type="project" value="InterPro"/>
</dbReference>
<accession>A0AAU9R7X9</accession>
<dbReference type="InterPro" id="IPR029058">
    <property type="entry name" value="AB_hydrolase_fold"/>
</dbReference>
<dbReference type="Gene3D" id="3.40.50.1820">
    <property type="entry name" value="alpha/beta hydrolase"/>
    <property type="match status" value="1"/>
</dbReference>
<evidence type="ECO:0000259" key="2">
    <source>
        <dbReference type="Pfam" id="PF01764"/>
    </source>
</evidence>
<dbReference type="InterPro" id="IPR002921">
    <property type="entry name" value="Fungal_lipase-type"/>
</dbReference>
<sequence length="74" mass="8879">MLEGVYTFGQPRIGEENFGEFMKEVVRKHEIEFERFVYNNDIVPRIPFDDKVLFSFKHYGSCNYFNSLYKGKLN</sequence>
<dbReference type="EMBL" id="OU466857">
    <property type="protein sequence ID" value="CAH2035497.1"/>
    <property type="molecule type" value="Genomic_DNA"/>
</dbReference>
<evidence type="ECO:0000313" key="3">
    <source>
        <dbReference type="EMBL" id="CAH2035497.1"/>
    </source>
</evidence>
<dbReference type="Proteomes" id="UP000836841">
    <property type="component" value="Chromosome 1"/>
</dbReference>
<keyword evidence="1" id="KW-0378">Hydrolase</keyword>
<dbReference type="InterPro" id="IPR044819">
    <property type="entry name" value="OBL-like"/>
</dbReference>
<proteinExistence type="predicted"/>
<evidence type="ECO:0000313" key="4">
    <source>
        <dbReference type="Proteomes" id="UP000836841"/>
    </source>
</evidence>
<name>A0AAU9R7X9_THLAR</name>
<dbReference type="PANTHER" id="PTHR46086">
    <property type="entry name" value="ALPHA/BETA-HYDROLASES SUPERFAMILY PROTEIN"/>
    <property type="match status" value="1"/>
</dbReference>
<dbReference type="GO" id="GO:0006629">
    <property type="term" value="P:lipid metabolic process"/>
    <property type="evidence" value="ECO:0007669"/>
    <property type="project" value="InterPro"/>
</dbReference>
<dbReference type="Pfam" id="PF01764">
    <property type="entry name" value="Lipase_3"/>
    <property type="match status" value="1"/>
</dbReference>
<evidence type="ECO:0000256" key="1">
    <source>
        <dbReference type="ARBA" id="ARBA00022801"/>
    </source>
</evidence>
<dbReference type="PANTHER" id="PTHR46086:SF24">
    <property type="entry name" value="FUNGAL LIPASE-LIKE DOMAIN-CONTAINING PROTEIN"/>
    <property type="match status" value="1"/>
</dbReference>
<feature type="domain" description="Fungal lipase-type" evidence="2">
    <location>
        <begin position="5"/>
        <end position="49"/>
    </location>
</feature>